<sequence>MNTPAVLRPGEHRAAAGVLIASHADYPAFRHVFPDRVRRRAALRPFFEATIRDAIGYGGAYADDPVTPGAVGVWLPPGAYPWSAARKVRALPALARTFAAAPRCFPAFAAIGGNGARAHPAEPHWYLVVLGVRPERHGRGLGSRIVQAGLDRADRDGVPAYLETSDPANVPFYRRFGFEVTDPDLRLVPGGPPHIALRRPAHRLR</sequence>
<evidence type="ECO:0000313" key="2">
    <source>
        <dbReference type="EMBL" id="GIJ05417.1"/>
    </source>
</evidence>
<dbReference type="Gene3D" id="3.40.630.30">
    <property type="match status" value="1"/>
</dbReference>
<dbReference type="GO" id="GO:0016747">
    <property type="term" value="F:acyltransferase activity, transferring groups other than amino-acyl groups"/>
    <property type="evidence" value="ECO:0007669"/>
    <property type="project" value="InterPro"/>
</dbReference>
<dbReference type="Proteomes" id="UP000652013">
    <property type="component" value="Unassembled WGS sequence"/>
</dbReference>
<dbReference type="InterPro" id="IPR000182">
    <property type="entry name" value="GNAT_dom"/>
</dbReference>
<dbReference type="PANTHER" id="PTHR42791">
    <property type="entry name" value="GNAT FAMILY ACETYLTRANSFERASE"/>
    <property type="match status" value="1"/>
</dbReference>
<dbReference type="EMBL" id="BOOY01000033">
    <property type="protein sequence ID" value="GIJ05417.1"/>
    <property type="molecule type" value="Genomic_DNA"/>
</dbReference>
<dbReference type="AlphaFoldDB" id="A0A8J3YCU4"/>
<dbReference type="PROSITE" id="PS51186">
    <property type="entry name" value="GNAT"/>
    <property type="match status" value="1"/>
</dbReference>
<dbReference type="Pfam" id="PF00583">
    <property type="entry name" value="Acetyltransf_1"/>
    <property type="match status" value="1"/>
</dbReference>
<protein>
    <submittedName>
        <fullName evidence="2">N-acetyltransferase</fullName>
    </submittedName>
</protein>
<evidence type="ECO:0000259" key="1">
    <source>
        <dbReference type="PROSITE" id="PS51186"/>
    </source>
</evidence>
<feature type="domain" description="N-acetyltransferase" evidence="1">
    <location>
        <begin position="116"/>
        <end position="202"/>
    </location>
</feature>
<organism evidence="2 3">
    <name type="scientific">Spirilliplanes yamanashiensis</name>
    <dbReference type="NCBI Taxonomy" id="42233"/>
    <lineage>
        <taxon>Bacteria</taxon>
        <taxon>Bacillati</taxon>
        <taxon>Actinomycetota</taxon>
        <taxon>Actinomycetes</taxon>
        <taxon>Micromonosporales</taxon>
        <taxon>Micromonosporaceae</taxon>
        <taxon>Spirilliplanes</taxon>
    </lineage>
</organism>
<keyword evidence="3" id="KW-1185">Reference proteome</keyword>
<dbReference type="SUPFAM" id="SSF55729">
    <property type="entry name" value="Acyl-CoA N-acyltransferases (Nat)"/>
    <property type="match status" value="1"/>
</dbReference>
<dbReference type="InterPro" id="IPR016181">
    <property type="entry name" value="Acyl_CoA_acyltransferase"/>
</dbReference>
<comment type="caution">
    <text evidence="2">The sequence shown here is derived from an EMBL/GenBank/DDBJ whole genome shotgun (WGS) entry which is preliminary data.</text>
</comment>
<gene>
    <name evidence="2" type="ORF">Sya03_47690</name>
</gene>
<reference evidence="2" key="1">
    <citation type="submission" date="2021-01" db="EMBL/GenBank/DDBJ databases">
        <title>Whole genome shotgun sequence of Spirilliplanes yamanashiensis NBRC 15828.</title>
        <authorList>
            <person name="Komaki H."/>
            <person name="Tamura T."/>
        </authorList>
    </citation>
    <scope>NUCLEOTIDE SEQUENCE</scope>
    <source>
        <strain evidence="2">NBRC 15828</strain>
    </source>
</reference>
<evidence type="ECO:0000313" key="3">
    <source>
        <dbReference type="Proteomes" id="UP000652013"/>
    </source>
</evidence>
<accession>A0A8J3YCU4</accession>
<dbReference type="RefSeq" id="WP_203940632.1">
    <property type="nucleotide sequence ID" value="NZ_BAAAGJ010000005.1"/>
</dbReference>
<dbReference type="CDD" id="cd04301">
    <property type="entry name" value="NAT_SF"/>
    <property type="match status" value="1"/>
</dbReference>
<proteinExistence type="predicted"/>
<dbReference type="InterPro" id="IPR052523">
    <property type="entry name" value="Trichothecene_AcTrans"/>
</dbReference>
<name>A0A8J3YCU4_9ACTN</name>
<dbReference type="PANTHER" id="PTHR42791:SF1">
    <property type="entry name" value="N-ACETYLTRANSFERASE DOMAIN-CONTAINING PROTEIN"/>
    <property type="match status" value="1"/>
</dbReference>